<gene>
    <name evidence="1" type="ORF">V5E97_09860</name>
</gene>
<accession>A0AAU7CMS1</accession>
<dbReference type="EMBL" id="CP155447">
    <property type="protein sequence ID" value="XBH06320.1"/>
    <property type="molecule type" value="Genomic_DNA"/>
</dbReference>
<name>A0AAU7CMS1_9BACT</name>
<dbReference type="AlphaFoldDB" id="A0AAU7CMS1"/>
<organism evidence="1">
    <name type="scientific">Singulisphaera sp. Ch08</name>
    <dbReference type="NCBI Taxonomy" id="3120278"/>
    <lineage>
        <taxon>Bacteria</taxon>
        <taxon>Pseudomonadati</taxon>
        <taxon>Planctomycetota</taxon>
        <taxon>Planctomycetia</taxon>
        <taxon>Isosphaerales</taxon>
        <taxon>Isosphaeraceae</taxon>
        <taxon>Singulisphaera</taxon>
    </lineage>
</organism>
<evidence type="ECO:0000313" key="1">
    <source>
        <dbReference type="EMBL" id="XBH06320.1"/>
    </source>
</evidence>
<reference evidence="1" key="1">
    <citation type="submission" date="2024-05" db="EMBL/GenBank/DDBJ databases">
        <title>Planctomycetes of the genus Singulisphaera possess chitinolytic capabilities.</title>
        <authorList>
            <person name="Ivanova A."/>
        </authorList>
    </citation>
    <scope>NUCLEOTIDE SEQUENCE</scope>
    <source>
        <strain evidence="1">Ch08T</strain>
    </source>
</reference>
<protein>
    <submittedName>
        <fullName evidence="1">Uncharacterized protein</fullName>
    </submittedName>
</protein>
<proteinExistence type="predicted"/>
<sequence>MHHEATDPPLPGIRVEPFIDSVDGKGFVVCYIPQGEHVPYRAEHNQKQYFLRVGDDSIVPSRVILRRLFFPQVQPRFEITTTLEYECDGERYDSRFKLRCHALIDNTGSASAKNATIALRWNLPDSVAITADSLWKRVVGSRHDHAFATGSDIHPGFYSNFYVTKHWPTGKLIATLPGSGANEFRPRFPELEIEYFVFAENYEPEKHRVVFSDEGFLLEKVQKKKGEVMILRVGN</sequence>
<dbReference type="RefSeq" id="WP_406699171.1">
    <property type="nucleotide sequence ID" value="NZ_CP155447.1"/>
</dbReference>